<reference evidence="10 11" key="1">
    <citation type="submission" date="2019-03" db="EMBL/GenBank/DDBJ databases">
        <title>Roseomonas sp. a novel Roseomonas species isolated from Sea whip Gorgonian.</title>
        <authorList>
            <person name="Li F."/>
            <person name="Pan X."/>
            <person name="Huang S."/>
            <person name="Li Z."/>
            <person name="Meng B."/>
        </authorList>
    </citation>
    <scope>NUCLEOTIDE SEQUENCE [LARGE SCALE GENOMIC DNA]</scope>
    <source>
        <strain evidence="10 11">M0104</strain>
    </source>
</reference>
<feature type="transmembrane region" description="Helical" evidence="8">
    <location>
        <begin position="133"/>
        <end position="155"/>
    </location>
</feature>
<dbReference type="Proteomes" id="UP000460715">
    <property type="component" value="Unassembled WGS sequence"/>
</dbReference>
<keyword evidence="2 8" id="KW-0813">Transport</keyword>
<keyword evidence="6 8" id="KW-1133">Transmembrane helix</keyword>
<dbReference type="PROSITE" id="PS50928">
    <property type="entry name" value="ABC_TM1"/>
    <property type="match status" value="1"/>
</dbReference>
<dbReference type="RefSeq" id="WP_160938654.1">
    <property type="nucleotide sequence ID" value="NZ_SNVJ01000019.1"/>
</dbReference>
<dbReference type="PANTHER" id="PTHR43357:SF4">
    <property type="entry name" value="INNER MEMBRANE ABC TRANSPORTER PERMEASE PROTEIN YDCV"/>
    <property type="match status" value="1"/>
</dbReference>
<dbReference type="InterPro" id="IPR000515">
    <property type="entry name" value="MetI-like"/>
</dbReference>
<evidence type="ECO:0000256" key="2">
    <source>
        <dbReference type="ARBA" id="ARBA00022448"/>
    </source>
</evidence>
<feature type="transmembrane region" description="Helical" evidence="8">
    <location>
        <begin position="237"/>
        <end position="259"/>
    </location>
</feature>
<evidence type="ECO:0000256" key="8">
    <source>
        <dbReference type="RuleBase" id="RU363032"/>
    </source>
</evidence>
<evidence type="ECO:0000256" key="4">
    <source>
        <dbReference type="ARBA" id="ARBA00022519"/>
    </source>
</evidence>
<evidence type="ECO:0000256" key="6">
    <source>
        <dbReference type="ARBA" id="ARBA00022989"/>
    </source>
</evidence>
<evidence type="ECO:0000256" key="3">
    <source>
        <dbReference type="ARBA" id="ARBA00022475"/>
    </source>
</evidence>
<accession>A0A845BGR7</accession>
<dbReference type="GO" id="GO:0055085">
    <property type="term" value="P:transmembrane transport"/>
    <property type="evidence" value="ECO:0007669"/>
    <property type="project" value="InterPro"/>
</dbReference>
<evidence type="ECO:0000259" key="9">
    <source>
        <dbReference type="PROSITE" id="PS50928"/>
    </source>
</evidence>
<comment type="similarity">
    <text evidence="8">Belongs to the binding-protein-dependent transport system permease family.</text>
</comment>
<comment type="subcellular location">
    <subcellularLocation>
        <location evidence="1">Cell inner membrane</location>
        <topology evidence="1">Multi-pass membrane protein</topology>
    </subcellularLocation>
    <subcellularLocation>
        <location evidence="8">Cell membrane</location>
        <topology evidence="8">Multi-pass membrane protein</topology>
    </subcellularLocation>
</comment>
<feature type="transmembrane region" description="Helical" evidence="8">
    <location>
        <begin position="106"/>
        <end position="127"/>
    </location>
</feature>
<keyword evidence="3" id="KW-1003">Cell membrane</keyword>
<organism evidence="10 11">
    <name type="scientific">Teichococcus coralli</name>
    <dbReference type="NCBI Taxonomy" id="2545983"/>
    <lineage>
        <taxon>Bacteria</taxon>
        <taxon>Pseudomonadati</taxon>
        <taxon>Pseudomonadota</taxon>
        <taxon>Alphaproteobacteria</taxon>
        <taxon>Acetobacterales</taxon>
        <taxon>Roseomonadaceae</taxon>
        <taxon>Roseomonas</taxon>
    </lineage>
</organism>
<proteinExistence type="inferred from homology"/>
<dbReference type="GO" id="GO:0005886">
    <property type="term" value="C:plasma membrane"/>
    <property type="evidence" value="ECO:0007669"/>
    <property type="project" value="UniProtKB-SubCell"/>
</dbReference>
<dbReference type="EMBL" id="SNVJ01000019">
    <property type="protein sequence ID" value="MXP65244.1"/>
    <property type="molecule type" value="Genomic_DNA"/>
</dbReference>
<gene>
    <name evidence="10" type="ORF">E0493_18010</name>
</gene>
<dbReference type="OrthoDB" id="7268769at2"/>
<name>A0A845BGR7_9PROT</name>
<evidence type="ECO:0000313" key="10">
    <source>
        <dbReference type="EMBL" id="MXP65244.1"/>
    </source>
</evidence>
<evidence type="ECO:0000313" key="11">
    <source>
        <dbReference type="Proteomes" id="UP000460715"/>
    </source>
</evidence>
<keyword evidence="11" id="KW-1185">Reference proteome</keyword>
<dbReference type="AlphaFoldDB" id="A0A845BGR7"/>
<protein>
    <submittedName>
        <fullName evidence="10">ABC transporter permease</fullName>
    </submittedName>
</protein>
<dbReference type="CDD" id="cd06261">
    <property type="entry name" value="TM_PBP2"/>
    <property type="match status" value="1"/>
</dbReference>
<dbReference type="Gene3D" id="1.10.3720.10">
    <property type="entry name" value="MetI-like"/>
    <property type="match status" value="1"/>
</dbReference>
<dbReference type="SUPFAM" id="SSF161098">
    <property type="entry name" value="MetI-like"/>
    <property type="match status" value="1"/>
</dbReference>
<feature type="transmembrane region" description="Helical" evidence="8">
    <location>
        <begin position="193"/>
        <end position="217"/>
    </location>
</feature>
<evidence type="ECO:0000256" key="7">
    <source>
        <dbReference type="ARBA" id="ARBA00023136"/>
    </source>
</evidence>
<keyword evidence="7 8" id="KW-0472">Membrane</keyword>
<dbReference type="InterPro" id="IPR035906">
    <property type="entry name" value="MetI-like_sf"/>
</dbReference>
<evidence type="ECO:0000256" key="5">
    <source>
        <dbReference type="ARBA" id="ARBA00022692"/>
    </source>
</evidence>
<evidence type="ECO:0000256" key="1">
    <source>
        <dbReference type="ARBA" id="ARBA00004429"/>
    </source>
</evidence>
<dbReference type="PANTHER" id="PTHR43357">
    <property type="entry name" value="INNER MEMBRANE ABC TRANSPORTER PERMEASE PROTEIN YDCV"/>
    <property type="match status" value="1"/>
</dbReference>
<dbReference type="Pfam" id="PF00528">
    <property type="entry name" value="BPD_transp_1"/>
    <property type="match status" value="1"/>
</dbReference>
<sequence>MRRTRRRSAGNIVLGIFAAAVFAFLLLPLLVVFPISLSSAAYLQFPPPGYSWQWYQRYLDDPSWIEATLRSVQVATLCTVLAMALGVPLAFFLVRSRFPGVRVLDRVTAAPIIVPTIILSIALYGVFARLQLIGAWYGLAVAHAVLALPFVVILVSAGLRGFDEAQEQAAAGLGATWPRIIWRVTLPQLRPSLVSAAFLSFISSFDELVVAMFLSGASMTLPKKMFDNILMEIDPTIAAVSVLQILLVSVALGLTSLFGRGALTTTITR</sequence>
<keyword evidence="4" id="KW-0997">Cell inner membrane</keyword>
<comment type="caution">
    <text evidence="10">The sequence shown here is derived from an EMBL/GenBank/DDBJ whole genome shotgun (WGS) entry which is preliminary data.</text>
</comment>
<keyword evidence="5 8" id="KW-0812">Transmembrane</keyword>
<feature type="transmembrane region" description="Helical" evidence="8">
    <location>
        <begin position="72"/>
        <end position="94"/>
    </location>
</feature>
<feature type="domain" description="ABC transmembrane type-1" evidence="9">
    <location>
        <begin position="68"/>
        <end position="258"/>
    </location>
</feature>